<evidence type="ECO:0000313" key="7">
    <source>
        <dbReference type="Proteomes" id="UP000295070"/>
    </source>
</evidence>
<dbReference type="InterPro" id="IPR050839">
    <property type="entry name" value="Rho-assoc_Ser/Thr_Kinase"/>
</dbReference>
<dbReference type="STRING" id="8167.A0A484C203"/>
<accession>A0A484C203</accession>
<dbReference type="Gene3D" id="2.30.29.30">
    <property type="entry name" value="Pleckstrin-homology domain (PH domain)/Phosphotyrosine-binding domain (PTB)"/>
    <property type="match status" value="1"/>
</dbReference>
<feature type="compositionally biased region" description="Basic and acidic residues" evidence="3">
    <location>
        <begin position="573"/>
        <end position="584"/>
    </location>
</feature>
<proteinExistence type="predicted"/>
<evidence type="ECO:0008006" key="8">
    <source>
        <dbReference type="Google" id="ProtNLM"/>
    </source>
</evidence>
<dbReference type="GO" id="GO:0005737">
    <property type="term" value="C:cytoplasm"/>
    <property type="evidence" value="ECO:0007669"/>
    <property type="project" value="TreeGrafter"/>
</dbReference>
<dbReference type="Proteomes" id="UP000295070">
    <property type="component" value="Unassembled WGS sequence"/>
</dbReference>
<sequence length="643" mass="70728">MKQLYHGVSVSPSDPKPSGVKKGWQRAHALVSDCKLFLYDVPEGKSTQPGVVASLVLDLRDEEFSVSSVLASDVIHATRKDIPCIFRVTSSQLTSQLSSVSLLVLAESEVEKRKWVRILEGLQSILTQNLLQSRPVHVLHEAYDASLPLIKTTLSAAVLDRERIVLGTEDGLFVVEVTRDVIVRAADSKRVYQIDLIPKEKIVALLCGRNRHVHLHSWGALEGAEAAFDIKLAETKGCQALTTGLLRPGGPACLLAAIKRQVLCYEVSRVKPYHKKLWEVQAPGQAQWLGMVRDRLCVGYPSGFALLALQGESSPISLVSPADPSLAFLSPAAPMDALHATEAGPAELLLCFSQLGVYVDGQGRRSRTQELMWPATPLACSSNSSHLTVYSEYGLDVFDIHTAEWVQTISLRKIRPLNVEGTLNLLSSEPPRLIYFSNTSSEGDLTIPETSDYSRKLMVRTRSKRKFLFKVPEEERLQQRREMLRDPELRSKMISNPTNFNHVAHMGPGDGMQVLMDLPLSVMPSSQEESIKDKPRPLSSISRQQRSKTHITRTASDFGGGASSRNISDPDQDLDREPDSDSAKHSTPSNSSNPSSPPAPTPPPQPPHAGQPGDGPLRPRPAGGPCPHRRLNQPIRLQTESYI</sequence>
<dbReference type="SMART" id="SM00285">
    <property type="entry name" value="PBD"/>
    <property type="match status" value="1"/>
</dbReference>
<feature type="domain" description="CRIB" evidence="4">
    <location>
        <begin position="494"/>
        <end position="507"/>
    </location>
</feature>
<dbReference type="Gene3D" id="3.90.810.10">
    <property type="entry name" value="CRIB domain"/>
    <property type="match status" value="1"/>
</dbReference>
<dbReference type="InterPro" id="IPR000095">
    <property type="entry name" value="CRIB_dom"/>
</dbReference>
<dbReference type="PANTHER" id="PTHR22988:SF34">
    <property type="entry name" value="SERINE_THREONINE-PROTEIN KINASE MRCK BETA"/>
    <property type="match status" value="1"/>
</dbReference>
<evidence type="ECO:0000313" key="6">
    <source>
        <dbReference type="EMBL" id="TDG95932.1"/>
    </source>
</evidence>
<dbReference type="InterPro" id="IPR001180">
    <property type="entry name" value="CNH_dom"/>
</dbReference>
<dbReference type="EMBL" id="SCKG01000034">
    <property type="protein sequence ID" value="TDG95932.1"/>
    <property type="molecule type" value="Genomic_DNA"/>
</dbReference>
<organism evidence="6 7">
    <name type="scientific">Perca flavescens</name>
    <name type="common">American yellow perch</name>
    <name type="synonym">Morone flavescens</name>
    <dbReference type="NCBI Taxonomy" id="8167"/>
    <lineage>
        <taxon>Eukaryota</taxon>
        <taxon>Metazoa</taxon>
        <taxon>Chordata</taxon>
        <taxon>Craniata</taxon>
        <taxon>Vertebrata</taxon>
        <taxon>Euteleostomi</taxon>
        <taxon>Actinopterygii</taxon>
        <taxon>Neopterygii</taxon>
        <taxon>Teleostei</taxon>
        <taxon>Neoteleostei</taxon>
        <taxon>Acanthomorphata</taxon>
        <taxon>Eupercaria</taxon>
        <taxon>Perciformes</taxon>
        <taxon>Percoidei</taxon>
        <taxon>Percidae</taxon>
        <taxon>Percinae</taxon>
        <taxon>Perca</taxon>
    </lineage>
</organism>
<dbReference type="Pfam" id="PF25346">
    <property type="entry name" value="PH_MRCK"/>
    <property type="match status" value="1"/>
</dbReference>
<dbReference type="CDD" id="cd00132">
    <property type="entry name" value="CRIB"/>
    <property type="match status" value="1"/>
</dbReference>
<dbReference type="InterPro" id="IPR036936">
    <property type="entry name" value="CRIB_dom_sf"/>
</dbReference>
<feature type="compositionally biased region" description="Low complexity" evidence="3">
    <location>
        <begin position="585"/>
        <end position="594"/>
    </location>
</feature>
<keyword evidence="2" id="KW-0808">Transferase</keyword>
<dbReference type="SUPFAM" id="SSF50729">
    <property type="entry name" value="PH domain-like"/>
    <property type="match status" value="1"/>
</dbReference>
<keyword evidence="7" id="KW-1185">Reference proteome</keyword>
<comment type="caution">
    <text evidence="6">The sequence shown here is derived from an EMBL/GenBank/DDBJ whole genome shotgun (WGS) entry which is preliminary data.</text>
</comment>
<feature type="domain" description="CNH" evidence="5">
    <location>
        <begin position="150"/>
        <end position="424"/>
    </location>
</feature>
<protein>
    <recommendedName>
        <fullName evidence="8">Non-specific serine/threonine protein kinase</fullName>
    </recommendedName>
</protein>
<dbReference type="InterPro" id="IPR011993">
    <property type="entry name" value="PH-like_dom_sf"/>
</dbReference>
<dbReference type="InterPro" id="IPR057529">
    <property type="entry name" value="MRCK/ROCK_PH"/>
</dbReference>
<dbReference type="Pfam" id="PF00780">
    <property type="entry name" value="CNH"/>
    <property type="match status" value="1"/>
</dbReference>
<evidence type="ECO:0000256" key="2">
    <source>
        <dbReference type="ARBA" id="ARBA00022777"/>
    </source>
</evidence>
<dbReference type="GO" id="GO:0031032">
    <property type="term" value="P:actomyosin structure organization"/>
    <property type="evidence" value="ECO:0007669"/>
    <property type="project" value="TreeGrafter"/>
</dbReference>
<evidence type="ECO:0000256" key="1">
    <source>
        <dbReference type="ARBA" id="ARBA00022527"/>
    </source>
</evidence>
<feature type="region of interest" description="Disordered" evidence="3">
    <location>
        <begin position="1"/>
        <end position="21"/>
    </location>
</feature>
<evidence type="ECO:0000256" key="3">
    <source>
        <dbReference type="SAM" id="MobiDB-lite"/>
    </source>
</evidence>
<dbReference type="PROSITE" id="PS50108">
    <property type="entry name" value="CRIB"/>
    <property type="match status" value="1"/>
</dbReference>
<evidence type="ECO:0000259" key="4">
    <source>
        <dbReference type="PROSITE" id="PS50108"/>
    </source>
</evidence>
<dbReference type="InterPro" id="IPR001849">
    <property type="entry name" value="PH_domain"/>
</dbReference>
<dbReference type="FunFam" id="2.30.29.30:FF:000140">
    <property type="entry name" value="CDC42 binding protein kinase beta"/>
    <property type="match status" value="1"/>
</dbReference>
<evidence type="ECO:0000259" key="5">
    <source>
        <dbReference type="PROSITE" id="PS50219"/>
    </source>
</evidence>
<feature type="region of interest" description="Disordered" evidence="3">
    <location>
        <begin position="523"/>
        <end position="643"/>
    </location>
</feature>
<dbReference type="PANTHER" id="PTHR22988">
    <property type="entry name" value="MYOTONIC DYSTROPHY S/T KINASE-RELATED"/>
    <property type="match status" value="1"/>
</dbReference>
<dbReference type="GO" id="GO:0005856">
    <property type="term" value="C:cytoskeleton"/>
    <property type="evidence" value="ECO:0007669"/>
    <property type="project" value="TreeGrafter"/>
</dbReference>
<feature type="compositionally biased region" description="Pro residues" evidence="3">
    <location>
        <begin position="595"/>
        <end position="609"/>
    </location>
</feature>
<dbReference type="PROSITE" id="PS50219">
    <property type="entry name" value="CNH"/>
    <property type="match status" value="1"/>
</dbReference>
<dbReference type="GO" id="GO:0004674">
    <property type="term" value="F:protein serine/threonine kinase activity"/>
    <property type="evidence" value="ECO:0007669"/>
    <property type="project" value="UniProtKB-KW"/>
</dbReference>
<keyword evidence="1" id="KW-0723">Serine/threonine-protein kinase</keyword>
<dbReference type="SMART" id="SM00233">
    <property type="entry name" value="PH"/>
    <property type="match status" value="1"/>
</dbReference>
<reference evidence="6 7" key="1">
    <citation type="submission" date="2019-01" db="EMBL/GenBank/DDBJ databases">
        <title>A chromosome-scale genome assembly of the yellow perch, Perca flavescens.</title>
        <authorList>
            <person name="Feron R."/>
            <person name="Morvezen R."/>
            <person name="Bestin A."/>
            <person name="Haffray P."/>
            <person name="Klopp C."/>
            <person name="Zahm M."/>
            <person name="Cabau C."/>
            <person name="Roques C."/>
            <person name="Donnadieu C."/>
            <person name="Bouchez O."/>
            <person name="Christie M."/>
            <person name="Larson W."/>
            <person name="Guiguen Y."/>
        </authorList>
    </citation>
    <scope>NUCLEOTIDE SEQUENCE [LARGE SCALE GENOMIC DNA]</scope>
    <source>
        <strain evidence="6">YP-PL-M2</strain>
        <tissue evidence="6">Blood</tissue>
    </source>
</reference>
<gene>
    <name evidence="6" type="ORF">EPR50_G00243760</name>
</gene>
<keyword evidence="2" id="KW-0418">Kinase</keyword>
<dbReference type="SMART" id="SM00036">
    <property type="entry name" value="CNH"/>
    <property type="match status" value="1"/>
</dbReference>
<name>A0A484C203_PERFV</name>
<dbReference type="AlphaFoldDB" id="A0A484C203"/>